<evidence type="ECO:0000313" key="2">
    <source>
        <dbReference type="EMBL" id="HIH16448.1"/>
    </source>
</evidence>
<organism evidence="2 4">
    <name type="scientific">Candidatus Iainarchaeum sp</name>
    <dbReference type="NCBI Taxonomy" id="3101447"/>
    <lineage>
        <taxon>Archaea</taxon>
        <taxon>Candidatus Iainarchaeota</taxon>
        <taxon>Candidatus Iainarchaeia</taxon>
        <taxon>Candidatus Iainarchaeales</taxon>
        <taxon>Candidatus Iainarchaeaceae</taxon>
        <taxon>Candidatus Iainarchaeum</taxon>
    </lineage>
</organism>
<dbReference type="EMBL" id="DUGH01000085">
    <property type="protein sequence ID" value="HIH16448.1"/>
    <property type="molecule type" value="Genomic_DNA"/>
</dbReference>
<dbReference type="AlphaFoldDB" id="A0A7J4JFF1"/>
<reference evidence="2" key="1">
    <citation type="journal article" date="2020" name="bioRxiv">
        <title>A rank-normalized archaeal taxonomy based on genome phylogeny resolves widespread incomplete and uneven classifications.</title>
        <authorList>
            <person name="Rinke C."/>
            <person name="Chuvochina M."/>
            <person name="Mussig A.J."/>
            <person name="Chaumeil P.-A."/>
            <person name="Waite D.W."/>
            <person name="Whitman W.B."/>
            <person name="Parks D.H."/>
            <person name="Hugenholtz P."/>
        </authorList>
    </citation>
    <scope>NUCLEOTIDE SEQUENCE</scope>
    <source>
        <strain evidence="2">UBA10219</strain>
    </source>
</reference>
<keyword evidence="1" id="KW-0812">Transmembrane</keyword>
<protein>
    <submittedName>
        <fullName evidence="2">Uncharacterized protein</fullName>
    </submittedName>
</protein>
<comment type="caution">
    <text evidence="2">The sequence shown here is derived from an EMBL/GenBank/DDBJ whole genome shotgun (WGS) entry which is preliminary data.</text>
</comment>
<gene>
    <name evidence="2" type="ORF">HA252_03525</name>
    <name evidence="3" type="ORF">J4203_02060</name>
</gene>
<dbReference type="InterPro" id="IPR013783">
    <property type="entry name" value="Ig-like_fold"/>
</dbReference>
<evidence type="ECO:0000313" key="4">
    <source>
        <dbReference type="Proteomes" id="UP000564964"/>
    </source>
</evidence>
<reference evidence="3" key="3">
    <citation type="submission" date="2021-05" db="EMBL/GenBank/DDBJ databases">
        <title>Protein family content uncovers lineage relationships and bacterial pathway maintenance mechanisms in DPANN archaea.</title>
        <authorList>
            <person name="Castelle C.J."/>
            <person name="Meheust R."/>
            <person name="Jaffe A.L."/>
            <person name="Seitz K."/>
            <person name="Gong X."/>
            <person name="Baker B.J."/>
            <person name="Banfield J.F."/>
        </authorList>
    </citation>
    <scope>NUCLEOTIDE SEQUENCE</scope>
    <source>
        <strain evidence="3">RIFCSPLOWO2_01_FULL_58_19</strain>
    </source>
</reference>
<evidence type="ECO:0000256" key="1">
    <source>
        <dbReference type="SAM" id="Phobius"/>
    </source>
</evidence>
<proteinExistence type="predicted"/>
<evidence type="ECO:0000313" key="3">
    <source>
        <dbReference type="EMBL" id="MBS3062632.1"/>
    </source>
</evidence>
<feature type="transmembrane region" description="Helical" evidence="1">
    <location>
        <begin position="7"/>
        <end position="26"/>
    </location>
</feature>
<name>A0A7J4JFF1_9ARCH</name>
<dbReference type="Gene3D" id="2.60.40.10">
    <property type="entry name" value="Immunoglobulins"/>
    <property type="match status" value="1"/>
</dbReference>
<dbReference type="Proteomes" id="UP000564964">
    <property type="component" value="Unassembled WGS sequence"/>
</dbReference>
<keyword evidence="1" id="KW-0472">Membrane</keyword>
<sequence length="521" mass="54805">MKGQTSVEFIVILAVSLVAIMVLYSFTATHTLQISAQQRVQAGQTALDSITLAANDVFFQGNGAKKRVYVIIPEDVNASASLISGSEVNLRIGSTDVFSTADVNIVGSLPTAPGGHYLTLVAHENYVSIGDTSLQVSKNAVYLAMAQDGNASTTLTLTNNSASELATVSLVKTWNHSVVSFALSSTSLSLQPGASQVIDFNFASNSTATGNYAGSVKVNADFNVSLADENLTVPVNVDVTPAQTPAAVIPDTNLLIVPSTWKRTINRGTIDSNTFQVCNNSSQAMAPVSFTKSTGDAGAWVYDINSISSLGDDSCTNQSITLSIPGSASEQTATGTLTSTGNGSQDTIALTITVVIPSSYALYTPSTGYDATDEGETLSAGDLSDLDSSDNGRYSSDLTWPKNASTFDDARYIEYSFAPVLPSGSTIQDVNLVHEYSLSGSATVQARLRVWDADASAWSNVSLSSATGSTDVTDTLSLNSIIDSANAVNNFKVRFQLYASSNNSRRSRHDLISLGVKYKPP</sequence>
<dbReference type="EMBL" id="JAGVWE010000002">
    <property type="protein sequence ID" value="MBS3062632.1"/>
    <property type="molecule type" value="Genomic_DNA"/>
</dbReference>
<keyword evidence="1" id="KW-1133">Transmembrane helix</keyword>
<accession>A0A7J4JFF1</accession>
<dbReference type="Proteomes" id="UP000678237">
    <property type="component" value="Unassembled WGS sequence"/>
</dbReference>
<reference evidence="3" key="2">
    <citation type="submission" date="2021-03" db="EMBL/GenBank/DDBJ databases">
        <authorList>
            <person name="Jaffe A."/>
        </authorList>
    </citation>
    <scope>NUCLEOTIDE SEQUENCE</scope>
    <source>
        <strain evidence="3">RIFCSPLOWO2_01_FULL_58_19</strain>
    </source>
</reference>